<evidence type="ECO:0000313" key="2">
    <source>
        <dbReference type="EMBL" id="KAH0505129.1"/>
    </source>
</evidence>
<proteinExistence type="predicted"/>
<gene>
    <name evidence="2" type="ORF">LTLLF_179510</name>
</gene>
<dbReference type="PANTHER" id="PTHR45960:SF1">
    <property type="entry name" value="GRB2-ASSOCIATED-BINDING PROTEIN 2"/>
    <property type="match status" value="1"/>
</dbReference>
<feature type="compositionally biased region" description="Polar residues" evidence="1">
    <location>
        <begin position="106"/>
        <end position="122"/>
    </location>
</feature>
<dbReference type="PANTHER" id="PTHR45960">
    <property type="entry name" value="GRB2-ASSOCIATED-BINDING PROTEIN"/>
    <property type="match status" value="1"/>
</dbReference>
<protein>
    <submittedName>
        <fullName evidence="2">GRB2-associated-binding protein 2</fullName>
    </submittedName>
</protein>
<feature type="region of interest" description="Disordered" evidence="1">
    <location>
        <begin position="106"/>
        <end position="125"/>
    </location>
</feature>
<organism evidence="2 3">
    <name type="scientific">Microtus ochrogaster</name>
    <name type="common">Prairie vole</name>
    <dbReference type="NCBI Taxonomy" id="79684"/>
    <lineage>
        <taxon>Eukaryota</taxon>
        <taxon>Metazoa</taxon>
        <taxon>Chordata</taxon>
        <taxon>Craniata</taxon>
        <taxon>Vertebrata</taxon>
        <taxon>Euteleostomi</taxon>
        <taxon>Mammalia</taxon>
        <taxon>Eutheria</taxon>
        <taxon>Euarchontoglires</taxon>
        <taxon>Glires</taxon>
        <taxon>Rodentia</taxon>
        <taxon>Myomorpha</taxon>
        <taxon>Muroidea</taxon>
        <taxon>Cricetidae</taxon>
        <taxon>Arvicolinae</taxon>
        <taxon>Microtus</taxon>
    </lineage>
</organism>
<evidence type="ECO:0000313" key="3">
    <source>
        <dbReference type="Proteomes" id="UP000710432"/>
    </source>
</evidence>
<sequence length="220" mass="24122">MLSDTSDKYATGLQESAIPPPYQDQVRVLGLVAWKQLEEGSTEALVGPSHGNENQPPLVNHNLKPDWKAQPTPLDPRHHAVIDELPFKSPSPESWYCHPISTQSITSTDSRATSPIPSSTNRRALKKSTGSMEYLALDLQPGSPSPHHKPSTSSVTWDKKTDYVQVDKEKTRALQKTMQEWEGGQQSTCLPSCDAGEALNLRAVRQLLRAGSLSLPSPPP</sequence>
<dbReference type="EMBL" id="JAATJU010024700">
    <property type="protein sequence ID" value="KAH0505129.1"/>
    <property type="molecule type" value="Genomic_DNA"/>
</dbReference>
<dbReference type="Proteomes" id="UP000710432">
    <property type="component" value="Unassembled WGS sequence"/>
</dbReference>
<name>A0A8J6G6N7_MICOH</name>
<comment type="caution">
    <text evidence="2">The sequence shown here is derived from an EMBL/GenBank/DDBJ whole genome shotgun (WGS) entry which is preliminary data.</text>
</comment>
<feature type="region of interest" description="Disordered" evidence="1">
    <location>
        <begin position="1"/>
        <end position="22"/>
    </location>
</feature>
<reference evidence="2" key="1">
    <citation type="submission" date="2020-03" db="EMBL/GenBank/DDBJ databases">
        <title>Studies in the Genomics of Life Span.</title>
        <authorList>
            <person name="Glass D."/>
        </authorList>
    </citation>
    <scope>NUCLEOTIDE SEQUENCE</scope>
    <source>
        <strain evidence="2">LTLLF</strain>
        <tissue evidence="2">Muscle</tissue>
    </source>
</reference>
<evidence type="ECO:0000256" key="1">
    <source>
        <dbReference type="SAM" id="MobiDB-lite"/>
    </source>
</evidence>
<dbReference type="InterPro" id="IPR046355">
    <property type="entry name" value="Gab1-4-like"/>
</dbReference>
<feature type="region of interest" description="Disordered" evidence="1">
    <location>
        <begin position="42"/>
        <end position="76"/>
    </location>
</feature>
<accession>A0A8J6G6N7</accession>
<dbReference type="AlphaFoldDB" id="A0A8J6G6N7"/>
<dbReference type="GO" id="GO:0005068">
    <property type="term" value="F:transmembrane receptor protein tyrosine kinase adaptor activity"/>
    <property type="evidence" value="ECO:0007669"/>
    <property type="project" value="TreeGrafter"/>
</dbReference>
<dbReference type="GO" id="GO:0005737">
    <property type="term" value="C:cytoplasm"/>
    <property type="evidence" value="ECO:0007669"/>
    <property type="project" value="TreeGrafter"/>
</dbReference>